<evidence type="ECO:0000313" key="2">
    <source>
        <dbReference type="Proteomes" id="UP000002058"/>
    </source>
</evidence>
<dbReference type="AlphaFoldDB" id="C4JXC8"/>
<dbReference type="VEuPathDB" id="FungiDB:UREG_06301"/>
<evidence type="ECO:0000313" key="1">
    <source>
        <dbReference type="EMBL" id="EEP81436.1"/>
    </source>
</evidence>
<gene>
    <name evidence="1" type="ORF">UREG_06301</name>
</gene>
<dbReference type="SUPFAM" id="SSF56112">
    <property type="entry name" value="Protein kinase-like (PK-like)"/>
    <property type="match status" value="1"/>
</dbReference>
<dbReference type="InterPro" id="IPR011009">
    <property type="entry name" value="Kinase-like_dom_sf"/>
</dbReference>
<dbReference type="OMA" id="VIRYKEN"/>
<dbReference type="eggNOG" id="ENOG502QQYZ">
    <property type="taxonomic scope" value="Eukaryota"/>
</dbReference>
<sequence>MSISSPSNTLPLLKSGRVSFEEALIDQYNVLHRLNYPKKQEEFWSYLVSRKSDIEAIVRFHLTVDRCQVADESQWLYGSYNVCIPVYINWPADERVLVRIPLPYKIGEAHNPGNVEEKLRCEVATYIWMAEHCPAVPIPSLHAFAFPNGRTLYRGWSTALGHLGDKQRRNILFHDISRIMLSINRTALPRIGSLTLNDDGFIHLTNRPLTLRLQTMENEGIPTIPRHSTYGSIEPYILDMLQCHDNRIRRQPNAIHSTNDGEQQLAALTMMRGLLPQFVSREHRDGQFVLTLTDLHPSNIFVDDDWHITSLIDLEWACSFPIEMQTAPYWLNRSTYRRH</sequence>
<dbReference type="EMBL" id="CH476618">
    <property type="protein sequence ID" value="EEP81436.1"/>
    <property type="molecule type" value="Genomic_DNA"/>
</dbReference>
<protein>
    <submittedName>
        <fullName evidence="1">Uncharacterized protein</fullName>
    </submittedName>
</protein>
<name>C4JXC8_UNCRE</name>
<dbReference type="InParanoid" id="C4JXC8"/>
<proteinExistence type="predicted"/>
<dbReference type="PANTHER" id="PTHR21310">
    <property type="entry name" value="AMINOGLYCOSIDE PHOSPHOTRANSFERASE-RELATED-RELATED"/>
    <property type="match status" value="1"/>
</dbReference>
<keyword evidence="2" id="KW-1185">Reference proteome</keyword>
<dbReference type="GeneID" id="8441654"/>
<dbReference type="PANTHER" id="PTHR21310:SF37">
    <property type="entry name" value="AMINOGLYCOSIDE PHOSPHOTRANSFERASE DOMAIN-CONTAINING PROTEIN"/>
    <property type="match status" value="1"/>
</dbReference>
<reference evidence="2" key="1">
    <citation type="journal article" date="2009" name="Genome Res.">
        <title>Comparative genomic analyses of the human fungal pathogens Coccidioides and their relatives.</title>
        <authorList>
            <person name="Sharpton T.J."/>
            <person name="Stajich J.E."/>
            <person name="Rounsley S.D."/>
            <person name="Gardner M.J."/>
            <person name="Wortman J.R."/>
            <person name="Jordar V.S."/>
            <person name="Maiti R."/>
            <person name="Kodira C.D."/>
            <person name="Neafsey D.E."/>
            <person name="Zeng Q."/>
            <person name="Hung C.-Y."/>
            <person name="McMahan C."/>
            <person name="Muszewska A."/>
            <person name="Grynberg M."/>
            <person name="Mandel M.A."/>
            <person name="Kellner E.M."/>
            <person name="Barker B.M."/>
            <person name="Galgiani J.N."/>
            <person name="Orbach M.J."/>
            <person name="Kirkland T.N."/>
            <person name="Cole G.T."/>
            <person name="Henn M.R."/>
            <person name="Birren B.W."/>
            <person name="Taylor J.W."/>
        </authorList>
    </citation>
    <scope>NUCLEOTIDE SEQUENCE [LARGE SCALE GENOMIC DNA]</scope>
    <source>
        <strain evidence="2">UAMH 1704</strain>
    </source>
</reference>
<dbReference type="Proteomes" id="UP000002058">
    <property type="component" value="Unassembled WGS sequence"/>
</dbReference>
<dbReference type="HOGENOM" id="CLU_025005_2_0_1"/>
<dbReference type="RefSeq" id="XP_002583334.1">
    <property type="nucleotide sequence ID" value="XM_002583288.1"/>
</dbReference>
<accession>C4JXC8</accession>
<dbReference type="KEGG" id="ure:UREG_06301"/>
<dbReference type="OrthoDB" id="3645574at2759"/>
<organism evidence="1 2">
    <name type="scientific">Uncinocarpus reesii (strain UAMH 1704)</name>
    <dbReference type="NCBI Taxonomy" id="336963"/>
    <lineage>
        <taxon>Eukaryota</taxon>
        <taxon>Fungi</taxon>
        <taxon>Dikarya</taxon>
        <taxon>Ascomycota</taxon>
        <taxon>Pezizomycotina</taxon>
        <taxon>Eurotiomycetes</taxon>
        <taxon>Eurotiomycetidae</taxon>
        <taxon>Onygenales</taxon>
        <taxon>Onygenaceae</taxon>
        <taxon>Uncinocarpus</taxon>
    </lineage>
</organism>
<dbReference type="InterPro" id="IPR051678">
    <property type="entry name" value="AGP_Transferase"/>
</dbReference>